<gene>
    <name evidence="3" type="ORF">GJ654_18785</name>
</gene>
<evidence type="ECO:0000313" key="4">
    <source>
        <dbReference type="Proteomes" id="UP000439113"/>
    </source>
</evidence>
<keyword evidence="2" id="KW-0732">Signal</keyword>
<dbReference type="AlphaFoldDB" id="A0A6N8DR36"/>
<evidence type="ECO:0000256" key="1">
    <source>
        <dbReference type="SAM" id="MobiDB-lite"/>
    </source>
</evidence>
<comment type="caution">
    <text evidence="3">The sequence shown here is derived from an EMBL/GenBank/DDBJ whole genome shotgun (WGS) entry which is preliminary data.</text>
</comment>
<protein>
    <submittedName>
        <fullName evidence="3">Uncharacterized protein</fullName>
    </submittedName>
</protein>
<dbReference type="EMBL" id="WNKS01000025">
    <property type="protein sequence ID" value="MTV33030.1"/>
    <property type="molecule type" value="Genomic_DNA"/>
</dbReference>
<feature type="signal peptide" evidence="2">
    <location>
        <begin position="1"/>
        <end position="23"/>
    </location>
</feature>
<organism evidence="3 4">
    <name type="scientific">Rhodoblastus acidophilus</name>
    <name type="common">Rhodopseudomonas acidophila</name>
    <dbReference type="NCBI Taxonomy" id="1074"/>
    <lineage>
        <taxon>Bacteria</taxon>
        <taxon>Pseudomonadati</taxon>
        <taxon>Pseudomonadota</taxon>
        <taxon>Alphaproteobacteria</taxon>
        <taxon>Hyphomicrobiales</taxon>
        <taxon>Rhodoblastaceae</taxon>
        <taxon>Rhodoblastus</taxon>
    </lineage>
</organism>
<sequence length="258" mass="27367">MSLQRTALRLGACCALLADPVLAARLNGRVFDSRLAMFDSAEPVPLILLYAEDDDGGAFSANNGGPDFNRTCELTMEIAIRATDPDTGDAVVAVSDREMEGDLDLIEHRIVGDASDIQNGGFFLSSGNTYSKYLRDHVIRRISKVSSSRYQDDATGQRFAVRVVTLSCEMKTRGAFAGVLPAPLNLLPPALGALAALSPPADVLAELKRLAAQFSAPDDLPRLETVALTLEPGRAGGPASTTPDPADPTFVAHPEQST</sequence>
<evidence type="ECO:0000313" key="3">
    <source>
        <dbReference type="EMBL" id="MTV33030.1"/>
    </source>
</evidence>
<proteinExistence type="predicted"/>
<feature type="chain" id="PRO_5026825764" evidence="2">
    <location>
        <begin position="24"/>
        <end position="258"/>
    </location>
</feature>
<evidence type="ECO:0000256" key="2">
    <source>
        <dbReference type="SAM" id="SignalP"/>
    </source>
</evidence>
<reference evidence="3 4" key="1">
    <citation type="submission" date="2019-11" db="EMBL/GenBank/DDBJ databases">
        <title>Whole-genome sequence of a Rhodoblastus acidophilus DSM 142.</title>
        <authorList>
            <person name="Kyndt J.A."/>
            <person name="Meyer T.E."/>
        </authorList>
    </citation>
    <scope>NUCLEOTIDE SEQUENCE [LARGE SCALE GENOMIC DNA]</scope>
    <source>
        <strain evidence="3 4">DSM 142</strain>
    </source>
</reference>
<dbReference type="RefSeq" id="WP_155447711.1">
    <property type="nucleotide sequence ID" value="NZ_JAOQNR010000024.1"/>
</dbReference>
<dbReference type="Proteomes" id="UP000439113">
    <property type="component" value="Unassembled WGS sequence"/>
</dbReference>
<feature type="region of interest" description="Disordered" evidence="1">
    <location>
        <begin position="230"/>
        <end position="258"/>
    </location>
</feature>
<dbReference type="OrthoDB" id="7995715at2"/>
<name>A0A6N8DR36_RHOAC</name>
<accession>A0A6N8DR36</accession>
<feature type="compositionally biased region" description="Low complexity" evidence="1">
    <location>
        <begin position="238"/>
        <end position="249"/>
    </location>
</feature>